<sequence>MGHQLARYTLAQASAYRMTAASTGADARPIARTASQARAVRPTTAPRATARRTNYRRPDGGAGFHDAAAGSPNDLEGER</sequence>
<geneLocation type="plasmid" evidence="2 3">
    <name>unnamed1</name>
</geneLocation>
<feature type="region of interest" description="Disordered" evidence="1">
    <location>
        <begin position="21"/>
        <end position="79"/>
    </location>
</feature>
<proteinExistence type="predicted"/>
<evidence type="ECO:0000313" key="2">
    <source>
        <dbReference type="EMBL" id="AXE27927.1"/>
    </source>
</evidence>
<gene>
    <name evidence="2" type="ORF">C0216_30985</name>
</gene>
<dbReference type="AlphaFoldDB" id="A0A344UAK6"/>
<dbReference type="EMBL" id="CP030863">
    <property type="protein sequence ID" value="AXE27927.1"/>
    <property type="molecule type" value="Genomic_DNA"/>
</dbReference>
<evidence type="ECO:0000313" key="3">
    <source>
        <dbReference type="Proteomes" id="UP000252004"/>
    </source>
</evidence>
<protein>
    <submittedName>
        <fullName evidence="2">Uncharacterized protein</fullName>
    </submittedName>
</protein>
<reference evidence="2 3" key="1">
    <citation type="submission" date="2018-01" db="EMBL/GenBank/DDBJ databases">
        <title>Draft genome Sequence of streptomyces globosus LZH-48.</title>
        <authorList>
            <person name="Ran K."/>
            <person name="Li Z."/>
            <person name="Wei S."/>
            <person name="Dong R."/>
        </authorList>
    </citation>
    <scope>NUCLEOTIDE SEQUENCE [LARGE SCALE GENOMIC DNA]</scope>
    <source>
        <strain evidence="2 3">LZH-48</strain>
        <plasmid evidence="2 3">unnamed1</plasmid>
    </source>
</reference>
<name>A0A344UAK6_9ACTN</name>
<organism evidence="2 3">
    <name type="scientific">Streptomyces globosus</name>
    <dbReference type="NCBI Taxonomy" id="68209"/>
    <lineage>
        <taxon>Bacteria</taxon>
        <taxon>Bacillati</taxon>
        <taxon>Actinomycetota</taxon>
        <taxon>Actinomycetes</taxon>
        <taxon>Kitasatosporales</taxon>
        <taxon>Streptomycetaceae</taxon>
        <taxon>Streptomyces</taxon>
    </lineage>
</organism>
<keyword evidence="2" id="KW-0614">Plasmid</keyword>
<dbReference type="Proteomes" id="UP000252004">
    <property type="component" value="Plasmid unnamed1"/>
</dbReference>
<accession>A0A344UAK6</accession>
<evidence type="ECO:0000256" key="1">
    <source>
        <dbReference type="SAM" id="MobiDB-lite"/>
    </source>
</evidence>
<keyword evidence="3" id="KW-1185">Reference proteome</keyword>
<dbReference type="KEGG" id="sgz:C0216_30985"/>
<feature type="compositionally biased region" description="Low complexity" evidence="1">
    <location>
        <begin position="37"/>
        <end position="48"/>
    </location>
</feature>